<dbReference type="InterPro" id="IPR042099">
    <property type="entry name" value="ANL_N_sf"/>
</dbReference>
<evidence type="ECO:0000259" key="3">
    <source>
        <dbReference type="Pfam" id="PF00501"/>
    </source>
</evidence>
<dbReference type="EMBL" id="BRLB01000013">
    <property type="protein sequence ID" value="GKX31030.1"/>
    <property type="molecule type" value="Genomic_DNA"/>
</dbReference>
<comment type="caution">
    <text evidence="5">The sequence shown here is derived from an EMBL/GenBank/DDBJ whole genome shotgun (WGS) entry which is preliminary data.</text>
</comment>
<keyword evidence="6" id="KW-1185">Reference proteome</keyword>
<dbReference type="RefSeq" id="WP_281817676.1">
    <property type="nucleotide sequence ID" value="NZ_BRLB01000013.1"/>
</dbReference>
<name>A0A9W5YBM4_9FIRM</name>
<dbReference type="InterPro" id="IPR000873">
    <property type="entry name" value="AMP-dep_synth/lig_dom"/>
</dbReference>
<feature type="domain" description="AMP-dependent synthetase/ligase" evidence="3">
    <location>
        <begin position="15"/>
        <end position="361"/>
    </location>
</feature>
<dbReference type="GO" id="GO:0031956">
    <property type="term" value="F:medium-chain fatty acid-CoA ligase activity"/>
    <property type="evidence" value="ECO:0007669"/>
    <property type="project" value="TreeGrafter"/>
</dbReference>
<comment type="similarity">
    <text evidence="1">Belongs to the ATP-dependent AMP-binding enzyme family.</text>
</comment>
<evidence type="ECO:0000256" key="1">
    <source>
        <dbReference type="ARBA" id="ARBA00006432"/>
    </source>
</evidence>
<organism evidence="5 6">
    <name type="scientific">Vallitalea longa</name>
    <dbReference type="NCBI Taxonomy" id="2936439"/>
    <lineage>
        <taxon>Bacteria</taxon>
        <taxon>Bacillati</taxon>
        <taxon>Bacillota</taxon>
        <taxon>Clostridia</taxon>
        <taxon>Lachnospirales</taxon>
        <taxon>Vallitaleaceae</taxon>
        <taxon>Vallitalea</taxon>
    </lineage>
</organism>
<evidence type="ECO:0000313" key="5">
    <source>
        <dbReference type="EMBL" id="GKX31030.1"/>
    </source>
</evidence>
<dbReference type="InterPro" id="IPR045851">
    <property type="entry name" value="AMP-bd_C_sf"/>
</dbReference>
<dbReference type="Proteomes" id="UP001144256">
    <property type="component" value="Unassembled WGS sequence"/>
</dbReference>
<dbReference type="Pfam" id="PF13193">
    <property type="entry name" value="AMP-binding_C"/>
    <property type="match status" value="1"/>
</dbReference>
<proteinExistence type="inferred from homology"/>
<dbReference type="CDD" id="cd04433">
    <property type="entry name" value="AFD_class_I"/>
    <property type="match status" value="1"/>
</dbReference>
<reference evidence="5" key="1">
    <citation type="submission" date="2022-06" db="EMBL/GenBank/DDBJ databases">
        <title>Vallitalea longa sp. nov., an anaerobic bacterium isolated from marine sediment.</title>
        <authorList>
            <person name="Hirano S."/>
            <person name="Terahara T."/>
            <person name="Mori K."/>
            <person name="Hamada M."/>
            <person name="Matsumoto R."/>
            <person name="Kobayashi T."/>
        </authorList>
    </citation>
    <scope>NUCLEOTIDE SEQUENCE</scope>
    <source>
        <strain evidence="5">SH18-1</strain>
    </source>
</reference>
<evidence type="ECO:0000313" key="6">
    <source>
        <dbReference type="Proteomes" id="UP001144256"/>
    </source>
</evidence>
<dbReference type="InterPro" id="IPR025110">
    <property type="entry name" value="AMP-bd_C"/>
</dbReference>
<dbReference type="GO" id="GO:0006631">
    <property type="term" value="P:fatty acid metabolic process"/>
    <property type="evidence" value="ECO:0007669"/>
    <property type="project" value="TreeGrafter"/>
</dbReference>
<feature type="domain" description="AMP-binding enzyme C-terminal" evidence="4">
    <location>
        <begin position="412"/>
        <end position="486"/>
    </location>
</feature>
<sequence>MRIEELFFDECNINKNFVIEDNDNYWDYAKLYERIMALRIVLRQHGIKKSEKIAIICDNSANFFIALIAGLSIGAVVVPIDKQLPIPTVKGLISQFDIRIICFYEKYVNSMLYTSSNKIMGIPMLSENHGEWYNIKDGEYSASDDILSEEDPAIIFLTSGTSGKRKGVVLTHNALTANIEAIYDYINPNKDDIFFITKTINHVSTLVGELLMALKAGCKVLAYNPMVSPVVQIKRMYTLKPTIVFVNPTILKLLTKANFSNSQLSSVRSVYTSGAVIDKKTIIDAERLFRQGRIFNVYGLTEAGPRVAAQNSKDMNYKYCSVGKPIMGVEVIIKSDNGTICKHGESGNMYVKTSSMMLGYYNDVKSTKKKIQAGWLDTGDVGYFDSDGYLYVIGRKDDMIIHNAYNVDPNWIESIVSDIKDISECIVFGIDSNEDNKIICAIKRVNENSAINPNKIIRHCLNYLAPYECPQEFIEWNNIPKTYNGKLSRRLAVERYFKENR</sequence>
<dbReference type="Gene3D" id="3.40.50.12780">
    <property type="entry name" value="N-terminal domain of ligase-like"/>
    <property type="match status" value="1"/>
</dbReference>
<accession>A0A9W5YBM4</accession>
<protein>
    <submittedName>
        <fullName evidence="5">Long-chain-fatty-acid--CoA ligase</fullName>
    </submittedName>
</protein>
<dbReference type="AlphaFoldDB" id="A0A9W5YBM4"/>
<keyword evidence="2 5" id="KW-0436">Ligase</keyword>
<evidence type="ECO:0000256" key="2">
    <source>
        <dbReference type="ARBA" id="ARBA00022598"/>
    </source>
</evidence>
<dbReference type="Pfam" id="PF00501">
    <property type="entry name" value="AMP-binding"/>
    <property type="match status" value="1"/>
</dbReference>
<dbReference type="SUPFAM" id="SSF56801">
    <property type="entry name" value="Acetyl-CoA synthetase-like"/>
    <property type="match status" value="1"/>
</dbReference>
<evidence type="ECO:0000259" key="4">
    <source>
        <dbReference type="Pfam" id="PF13193"/>
    </source>
</evidence>
<dbReference type="PANTHER" id="PTHR43201">
    <property type="entry name" value="ACYL-COA SYNTHETASE"/>
    <property type="match status" value="1"/>
</dbReference>
<dbReference type="Gene3D" id="3.30.300.30">
    <property type="match status" value="1"/>
</dbReference>
<dbReference type="PANTHER" id="PTHR43201:SF5">
    <property type="entry name" value="MEDIUM-CHAIN ACYL-COA LIGASE ACSF2, MITOCHONDRIAL"/>
    <property type="match status" value="1"/>
</dbReference>
<gene>
    <name evidence="5" type="primary">fadD</name>
    <name evidence="5" type="ORF">SH1V18_35100</name>
</gene>